<dbReference type="EMBL" id="CP001399">
    <property type="protein sequence ID" value="ACP35132.1"/>
    <property type="molecule type" value="Genomic_DNA"/>
</dbReference>
<name>C3MP19_SACI2</name>
<gene>
    <name evidence="1" type="ordered locus">LS215_3000</name>
</gene>
<dbReference type="Proteomes" id="UP000001747">
    <property type="component" value="Chromosome"/>
</dbReference>
<organism evidence="1 2">
    <name type="scientific">Saccharolobus islandicus (strain L.S.2.15 / Lassen #1)</name>
    <name type="common">Sulfolobus islandicus</name>
    <dbReference type="NCBI Taxonomy" id="429572"/>
    <lineage>
        <taxon>Archaea</taxon>
        <taxon>Thermoproteota</taxon>
        <taxon>Thermoprotei</taxon>
        <taxon>Sulfolobales</taxon>
        <taxon>Sulfolobaceae</taxon>
        <taxon>Saccharolobus</taxon>
    </lineage>
</organism>
<protein>
    <submittedName>
        <fullName evidence="1">Uncharacterized protein</fullName>
    </submittedName>
</protein>
<dbReference type="KEGG" id="sis:LS215_3000"/>
<evidence type="ECO:0000313" key="2">
    <source>
        <dbReference type="Proteomes" id="UP000001747"/>
    </source>
</evidence>
<evidence type="ECO:0000313" key="1">
    <source>
        <dbReference type="EMBL" id="ACP35132.1"/>
    </source>
</evidence>
<dbReference type="HOGENOM" id="CLU_3227998_0_0_2"/>
<reference evidence="1 2" key="1">
    <citation type="journal article" date="2009" name="Proc. Natl. Acad. Sci. U.S.A.">
        <title>Biogeography of the Sulfolobus islandicus pan-genome.</title>
        <authorList>
            <person name="Reno M.L."/>
            <person name="Held N.L."/>
            <person name="Fields C.J."/>
            <person name="Burke P.V."/>
            <person name="Whitaker R.J."/>
        </authorList>
    </citation>
    <scope>NUCLEOTIDE SEQUENCE [LARGE SCALE GENOMIC DNA]</scope>
    <source>
        <strain evidence="2">L.S.2.15 / Lassen #1</strain>
    </source>
</reference>
<accession>C3MP19</accession>
<dbReference type="AlphaFoldDB" id="C3MP19"/>
<proteinExistence type="predicted"/>
<sequence length="43" mass="5088">MRYFKRRIGNGRVYMVMDNYSPHKTKGALEEGYLSHIYSSLFA</sequence>